<dbReference type="RefSeq" id="WP_084429607.1">
    <property type="nucleotide sequence ID" value="NZ_FWXV01000004.1"/>
</dbReference>
<reference evidence="4 5" key="1">
    <citation type="submission" date="2017-04" db="EMBL/GenBank/DDBJ databases">
        <authorList>
            <person name="Afonso C.L."/>
            <person name="Miller P.J."/>
            <person name="Scott M.A."/>
            <person name="Spackman E."/>
            <person name="Goraichik I."/>
            <person name="Dimitrov K.M."/>
            <person name="Suarez D.L."/>
            <person name="Swayne D.E."/>
        </authorList>
    </citation>
    <scope>NUCLEOTIDE SEQUENCE [LARGE SCALE GENOMIC DNA]</scope>
    <source>
        <strain evidence="4 5">DSM 43828</strain>
    </source>
</reference>
<dbReference type="AlphaFoldDB" id="A0A1W2EZW7"/>
<feature type="transmembrane region" description="Helical" evidence="2">
    <location>
        <begin position="117"/>
        <end position="133"/>
    </location>
</feature>
<gene>
    <name evidence="4" type="ORF">SAMN05661093_05224</name>
</gene>
<proteinExistence type="predicted"/>
<keyword evidence="2" id="KW-0472">Membrane</keyword>
<accession>A0A1W2EZW7</accession>
<name>A0A1W2EZW7_KIBAR</name>
<dbReference type="OrthoDB" id="5197868at2"/>
<sequence>MDCGTCIQALSARLDGEDEAAPAAEVDAHLETCASCQDWYAAAMDLNRRVKVRSFVPTPDLVSSVLAETAPRRKPLARIALAGVGLIQLLLAVAQLFGTDTHSAHGATLTPHLISEGAAWNLALGLAMLAAAWQTKRASGLLPAVGVFVAALVVFSVIDLATIGVPASRLLSHIPLLAGVALLYLVQREHKQGGDPAPTARQDDSEISQGEAAPDDDRRAGPTRPWLRPASHDRKAA</sequence>
<organism evidence="4 5">
    <name type="scientific">Kibdelosporangium aridum</name>
    <dbReference type="NCBI Taxonomy" id="2030"/>
    <lineage>
        <taxon>Bacteria</taxon>
        <taxon>Bacillati</taxon>
        <taxon>Actinomycetota</taxon>
        <taxon>Actinomycetes</taxon>
        <taxon>Pseudonocardiales</taxon>
        <taxon>Pseudonocardiaceae</taxon>
        <taxon>Kibdelosporangium</taxon>
    </lineage>
</organism>
<keyword evidence="5" id="KW-1185">Reference proteome</keyword>
<feature type="region of interest" description="Disordered" evidence="1">
    <location>
        <begin position="192"/>
        <end position="237"/>
    </location>
</feature>
<dbReference type="EMBL" id="FWXV01000004">
    <property type="protein sequence ID" value="SMD15210.1"/>
    <property type="molecule type" value="Genomic_DNA"/>
</dbReference>
<keyword evidence="2" id="KW-1133">Transmembrane helix</keyword>
<feature type="transmembrane region" description="Helical" evidence="2">
    <location>
        <begin position="140"/>
        <end position="158"/>
    </location>
</feature>
<dbReference type="Proteomes" id="UP000192674">
    <property type="component" value="Unassembled WGS sequence"/>
</dbReference>
<evidence type="ECO:0000259" key="3">
    <source>
        <dbReference type="Pfam" id="PF13490"/>
    </source>
</evidence>
<dbReference type="InterPro" id="IPR027383">
    <property type="entry name" value="Znf_put"/>
</dbReference>
<feature type="domain" description="Putative zinc-finger" evidence="3">
    <location>
        <begin position="3"/>
        <end position="37"/>
    </location>
</feature>
<evidence type="ECO:0000256" key="1">
    <source>
        <dbReference type="SAM" id="MobiDB-lite"/>
    </source>
</evidence>
<evidence type="ECO:0000313" key="5">
    <source>
        <dbReference type="Proteomes" id="UP000192674"/>
    </source>
</evidence>
<evidence type="ECO:0000256" key="2">
    <source>
        <dbReference type="SAM" id="Phobius"/>
    </source>
</evidence>
<protein>
    <submittedName>
        <fullName evidence="4">Predicted anti-sigma-YlaC factor YlaD, contains Zn-finger domain</fullName>
    </submittedName>
</protein>
<keyword evidence="2" id="KW-0812">Transmembrane</keyword>
<feature type="transmembrane region" description="Helical" evidence="2">
    <location>
        <begin position="170"/>
        <end position="186"/>
    </location>
</feature>
<feature type="transmembrane region" description="Helical" evidence="2">
    <location>
        <begin position="79"/>
        <end position="97"/>
    </location>
</feature>
<dbReference type="Pfam" id="PF13490">
    <property type="entry name" value="zf-HC2"/>
    <property type="match status" value="1"/>
</dbReference>
<evidence type="ECO:0000313" key="4">
    <source>
        <dbReference type="EMBL" id="SMD15210.1"/>
    </source>
</evidence>